<dbReference type="AlphaFoldDB" id="A0A2M7VEU2"/>
<feature type="transmembrane region" description="Helical" evidence="1">
    <location>
        <begin position="170"/>
        <end position="194"/>
    </location>
</feature>
<feature type="transmembrane region" description="Helical" evidence="1">
    <location>
        <begin position="126"/>
        <end position="149"/>
    </location>
</feature>
<dbReference type="PANTHER" id="PTHR42208:SF1">
    <property type="entry name" value="HEAVY METAL TRANSPORTER"/>
    <property type="match status" value="1"/>
</dbReference>
<evidence type="ECO:0000259" key="2">
    <source>
        <dbReference type="PROSITE" id="PS50846"/>
    </source>
</evidence>
<dbReference type="Pfam" id="PF13386">
    <property type="entry name" value="DsbD_2"/>
    <property type="match status" value="1"/>
</dbReference>
<dbReference type="SUPFAM" id="SSF49503">
    <property type="entry name" value="Cupredoxins"/>
    <property type="match status" value="2"/>
</dbReference>
<dbReference type="InterPro" id="IPR006121">
    <property type="entry name" value="HMA_dom"/>
</dbReference>
<accession>A0A2M7VEU2</accession>
<organism evidence="3 4">
    <name type="scientific">Candidatus Komeilibacteria bacterium CG_4_10_14_0_2_um_filter_37_10</name>
    <dbReference type="NCBI Taxonomy" id="1974470"/>
    <lineage>
        <taxon>Bacteria</taxon>
        <taxon>Candidatus Komeiliibacteriota</taxon>
    </lineage>
</organism>
<comment type="caution">
    <text evidence="3">The sequence shown here is derived from an EMBL/GenBank/DDBJ whole genome shotgun (WGS) entry which is preliminary data.</text>
</comment>
<proteinExistence type="predicted"/>
<keyword evidence="1" id="KW-0812">Transmembrane</keyword>
<protein>
    <recommendedName>
        <fullName evidence="2">HMA domain-containing protein</fullName>
    </recommendedName>
</protein>
<feature type="domain" description="HMA" evidence="2">
    <location>
        <begin position="6"/>
        <end position="72"/>
    </location>
</feature>
<keyword evidence="1" id="KW-0472">Membrane</keyword>
<sequence length="607" mass="64771">MTHKLQKIILPIKGMHCRSCELLLEEQFSHIKHVTKSEVTHHKGVAEIYYTQQKPAAQDLEQAVVAAGYQVGVAEKPRFFSRNPKDYKELFTAVVIVIITYGFLKLFGLTNIGFATSGSPSSLGTVVLIGLVAGFSSCMALIGGLVLGLSAKHVEKHPEATTSQKFRPHLFFNLGRISGYVILGGLLGALGSIFQLSTTITSFLTFIVSALMLFVGLQLIEIFPKFNSWKLTLPKGIAKLFGTDRHHAEYNHRNSLMVGALTFFLPCGFTQAMQIYAISTGSFVQGAMIMGLFAIGTAPGLLSIGGITSAVKGSAARKFFKVAGVVVILFALFNISNGLALVGISWGGDKNSAVTNSQDPNVIIQDGVQIVKMTESYTGYSPNNFTIRKDMPVKWIINVTEPYSCAASISAPKLGIRENLVAGENIFEFTPQEEGKIPFSCSMGMYRGAFNVVSTDGPISGASNSSTNNKAATKGSSCGLGGGGCGGCGGGARPPINANSTKPDYGSVNNNAVANTPAQIIKAVYTLNKDIQPNNFSVTAGMPVKFLIDVKDDGQGCMSTIMIPGLYNNPEYLQSGNILELDFTPTKKGQYSITCAMGVPRGVINVE</sequence>
<dbReference type="Gene3D" id="3.30.70.100">
    <property type="match status" value="1"/>
</dbReference>
<dbReference type="InterPro" id="IPR008972">
    <property type="entry name" value="Cupredoxin"/>
</dbReference>
<evidence type="ECO:0000313" key="4">
    <source>
        <dbReference type="Proteomes" id="UP000230405"/>
    </source>
</evidence>
<keyword evidence="1" id="KW-1133">Transmembrane helix</keyword>
<dbReference type="EMBL" id="PFPO01000049">
    <property type="protein sequence ID" value="PIZ99071.1"/>
    <property type="molecule type" value="Genomic_DNA"/>
</dbReference>
<dbReference type="PROSITE" id="PS50846">
    <property type="entry name" value="HMA_2"/>
    <property type="match status" value="1"/>
</dbReference>
<evidence type="ECO:0000256" key="1">
    <source>
        <dbReference type="SAM" id="Phobius"/>
    </source>
</evidence>
<feature type="transmembrane region" description="Helical" evidence="1">
    <location>
        <begin position="319"/>
        <end position="346"/>
    </location>
</feature>
<feature type="transmembrane region" description="Helical" evidence="1">
    <location>
        <begin position="90"/>
        <end position="114"/>
    </location>
</feature>
<evidence type="ECO:0000313" key="3">
    <source>
        <dbReference type="EMBL" id="PIZ99071.1"/>
    </source>
</evidence>
<feature type="transmembrane region" description="Helical" evidence="1">
    <location>
        <begin position="255"/>
        <end position="277"/>
    </location>
</feature>
<dbReference type="CDD" id="cd00371">
    <property type="entry name" value="HMA"/>
    <property type="match status" value="1"/>
</dbReference>
<dbReference type="GO" id="GO:0046872">
    <property type="term" value="F:metal ion binding"/>
    <property type="evidence" value="ECO:0007669"/>
    <property type="project" value="InterPro"/>
</dbReference>
<name>A0A2M7VEU2_9BACT</name>
<feature type="transmembrane region" description="Helical" evidence="1">
    <location>
        <begin position="200"/>
        <end position="220"/>
    </location>
</feature>
<dbReference type="InterPro" id="IPR039447">
    <property type="entry name" value="UreH-like_TM_dom"/>
</dbReference>
<dbReference type="SUPFAM" id="SSF55008">
    <property type="entry name" value="HMA, heavy metal-associated domain"/>
    <property type="match status" value="1"/>
</dbReference>
<reference evidence="4" key="1">
    <citation type="submission" date="2017-09" db="EMBL/GenBank/DDBJ databases">
        <title>Depth-based differentiation of microbial function through sediment-hosted aquifers and enrichment of novel symbionts in the deep terrestrial subsurface.</title>
        <authorList>
            <person name="Probst A.J."/>
            <person name="Ladd B."/>
            <person name="Jarett J.K."/>
            <person name="Geller-Mcgrath D.E."/>
            <person name="Sieber C.M.K."/>
            <person name="Emerson J.B."/>
            <person name="Anantharaman K."/>
            <person name="Thomas B.C."/>
            <person name="Malmstrom R."/>
            <person name="Stieglmeier M."/>
            <person name="Klingl A."/>
            <person name="Woyke T."/>
            <person name="Ryan C.M."/>
            <person name="Banfield J.F."/>
        </authorList>
    </citation>
    <scope>NUCLEOTIDE SEQUENCE [LARGE SCALE GENOMIC DNA]</scope>
</reference>
<gene>
    <name evidence="3" type="ORF">COX77_02650</name>
</gene>
<dbReference type="Proteomes" id="UP000230405">
    <property type="component" value="Unassembled WGS sequence"/>
</dbReference>
<dbReference type="Gene3D" id="2.60.40.420">
    <property type="entry name" value="Cupredoxins - blue copper proteins"/>
    <property type="match status" value="2"/>
</dbReference>
<feature type="transmembrane region" description="Helical" evidence="1">
    <location>
        <begin position="283"/>
        <end position="307"/>
    </location>
</feature>
<dbReference type="PANTHER" id="PTHR42208">
    <property type="entry name" value="HEAVY METAL TRANSPORTER-RELATED"/>
    <property type="match status" value="1"/>
</dbReference>
<dbReference type="InterPro" id="IPR036163">
    <property type="entry name" value="HMA_dom_sf"/>
</dbReference>